<keyword evidence="1" id="KW-0472">Membrane</keyword>
<comment type="caution">
    <text evidence="2">The sequence shown here is derived from an EMBL/GenBank/DDBJ whole genome shotgun (WGS) entry which is preliminary data.</text>
</comment>
<dbReference type="PROSITE" id="PS51257">
    <property type="entry name" value="PROKAR_LIPOPROTEIN"/>
    <property type="match status" value="1"/>
</dbReference>
<keyword evidence="1" id="KW-0812">Transmembrane</keyword>
<sequence>MRKFLDFRSGFARNRPEQWLLLVIQGLAGCAAALLRPTAASAQSPGPFGPAFGGQSYWMDAALFVALAGGALFAVCRSSQRV</sequence>
<accession>A0A7C4LJE5</accession>
<dbReference type="AlphaFoldDB" id="A0A7C4LJE5"/>
<evidence type="ECO:0000313" key="2">
    <source>
        <dbReference type="EMBL" id="HGT38602.1"/>
    </source>
</evidence>
<organism evidence="2">
    <name type="scientific">Schlesneria paludicola</name>
    <dbReference type="NCBI Taxonomy" id="360056"/>
    <lineage>
        <taxon>Bacteria</taxon>
        <taxon>Pseudomonadati</taxon>
        <taxon>Planctomycetota</taxon>
        <taxon>Planctomycetia</taxon>
        <taxon>Planctomycetales</taxon>
        <taxon>Planctomycetaceae</taxon>
        <taxon>Schlesneria</taxon>
    </lineage>
</organism>
<keyword evidence="1" id="KW-1133">Transmembrane helix</keyword>
<evidence type="ECO:0000256" key="1">
    <source>
        <dbReference type="SAM" id="Phobius"/>
    </source>
</evidence>
<proteinExistence type="predicted"/>
<protein>
    <submittedName>
        <fullName evidence="2">Uncharacterized protein</fullName>
    </submittedName>
</protein>
<dbReference type="EMBL" id="DSVQ01000010">
    <property type="protein sequence ID" value="HGT38602.1"/>
    <property type="molecule type" value="Genomic_DNA"/>
</dbReference>
<reference evidence="2" key="1">
    <citation type="journal article" date="2020" name="mSystems">
        <title>Genome- and Community-Level Interaction Insights into Carbon Utilization and Element Cycling Functions of Hydrothermarchaeota in Hydrothermal Sediment.</title>
        <authorList>
            <person name="Zhou Z."/>
            <person name="Liu Y."/>
            <person name="Xu W."/>
            <person name="Pan J."/>
            <person name="Luo Z.H."/>
            <person name="Li M."/>
        </authorList>
    </citation>
    <scope>NUCLEOTIDE SEQUENCE [LARGE SCALE GENOMIC DNA]</scope>
    <source>
        <strain evidence="2">SpSt-508</strain>
    </source>
</reference>
<gene>
    <name evidence="2" type="ORF">ENS64_04980</name>
</gene>
<feature type="transmembrane region" description="Helical" evidence="1">
    <location>
        <begin position="58"/>
        <end position="76"/>
    </location>
</feature>
<name>A0A7C4LJE5_9PLAN</name>